<dbReference type="InterPro" id="IPR050272">
    <property type="entry name" value="Isochorismatase-like_hydrls"/>
</dbReference>
<protein>
    <submittedName>
        <fullName evidence="3">Maleamate amidohydrolase</fullName>
        <ecNumber evidence="3">3.5.1.107</ecNumber>
    </submittedName>
</protein>
<gene>
    <name evidence="3" type="primary">nicF</name>
    <name evidence="3" type="ORF">CODIS_31580</name>
</gene>
<proteinExistence type="predicted"/>
<dbReference type="SUPFAM" id="SSF52499">
    <property type="entry name" value="Isochorismatase-like hydrolases"/>
    <property type="match status" value="1"/>
</dbReference>
<dbReference type="PANTHER" id="PTHR43540">
    <property type="entry name" value="PEROXYUREIDOACRYLATE/UREIDOACRYLATE AMIDOHYDROLASE-RELATED"/>
    <property type="match status" value="1"/>
</dbReference>
<dbReference type="Proteomes" id="UP000094769">
    <property type="component" value="Unassembled WGS sequence"/>
</dbReference>
<organism evidence="3 4">
    <name type="scientific">Candidatus Thiodiazotropha endolucinida</name>
    <dbReference type="NCBI Taxonomy" id="1655433"/>
    <lineage>
        <taxon>Bacteria</taxon>
        <taxon>Pseudomonadati</taxon>
        <taxon>Pseudomonadota</taxon>
        <taxon>Gammaproteobacteria</taxon>
        <taxon>Chromatiales</taxon>
        <taxon>Sedimenticolaceae</taxon>
        <taxon>Candidatus Thiodiazotropha</taxon>
    </lineage>
</organism>
<keyword evidence="1 3" id="KW-0378">Hydrolase</keyword>
<dbReference type="OrthoDB" id="1157330at2"/>
<evidence type="ECO:0000259" key="2">
    <source>
        <dbReference type="Pfam" id="PF00857"/>
    </source>
</evidence>
<dbReference type="PANTHER" id="PTHR43540:SF16">
    <property type="entry name" value="ISOCHORISMATASE-LIKE DOMAIN-CONTAINING PROTEIN"/>
    <property type="match status" value="1"/>
</dbReference>
<dbReference type="InterPro" id="IPR000868">
    <property type="entry name" value="Isochorismatase-like_dom"/>
</dbReference>
<dbReference type="RefSeq" id="WP_069126824.1">
    <property type="nucleotide sequence ID" value="NZ_MARB01000019.1"/>
</dbReference>
<comment type="caution">
    <text evidence="3">The sequence shown here is derived from an EMBL/GenBank/DDBJ whole genome shotgun (WGS) entry which is preliminary data.</text>
</comment>
<reference evidence="3 4" key="1">
    <citation type="submission" date="2016-06" db="EMBL/GenBank/DDBJ databases">
        <title>Genome sequence of endosymbiont of Candidatus Endolucinida thiodiazotropha.</title>
        <authorList>
            <person name="Poehlein A."/>
            <person name="Koenig S."/>
            <person name="Heiden S.E."/>
            <person name="Thuermer A."/>
            <person name="Voget S."/>
            <person name="Daniel R."/>
            <person name="Markert S."/>
            <person name="Gros O."/>
            <person name="Schweder T."/>
        </authorList>
    </citation>
    <scope>NUCLEOTIDE SEQUENCE [LARGE SCALE GENOMIC DNA]</scope>
    <source>
        <strain evidence="3 4">COS</strain>
    </source>
</reference>
<evidence type="ECO:0000313" key="3">
    <source>
        <dbReference type="EMBL" id="ODJ86674.1"/>
    </source>
</evidence>
<evidence type="ECO:0000256" key="1">
    <source>
        <dbReference type="ARBA" id="ARBA00022801"/>
    </source>
</evidence>
<dbReference type="Pfam" id="PF00857">
    <property type="entry name" value="Isochorismatase"/>
    <property type="match status" value="1"/>
</dbReference>
<dbReference type="GO" id="GO:0016787">
    <property type="term" value="F:hydrolase activity"/>
    <property type="evidence" value="ECO:0007669"/>
    <property type="project" value="UniProtKB-KW"/>
</dbReference>
<name>A0A7Z0VK79_9GAMM</name>
<accession>A0A7Z0VK79</accession>
<dbReference type="CDD" id="cd00431">
    <property type="entry name" value="cysteine_hydrolases"/>
    <property type="match status" value="1"/>
</dbReference>
<keyword evidence="4" id="KW-1185">Reference proteome</keyword>
<sequence>MVFNQTAIILIGFQNDYFLKDGALHGALESSEAAGLALKNTVNLIKRLKDTPTLLINTPIVFTSDYSEITQPVGILKTIKEIGAVKHGTTGCETVAEIKAFSDRIITVPGKRGLNAFSNTSLEQLLQSHDITDVVFAGAVTSICIDTTARTALDKGYSVTILKDCTTGRSSFEQEFYCEEIFPLYAEAITSSQMTEQL</sequence>
<dbReference type="AlphaFoldDB" id="A0A7Z0VK79"/>
<dbReference type="EMBL" id="MARB01000019">
    <property type="protein sequence ID" value="ODJ86674.1"/>
    <property type="molecule type" value="Genomic_DNA"/>
</dbReference>
<feature type="domain" description="Isochorismatase-like" evidence="2">
    <location>
        <begin position="6"/>
        <end position="192"/>
    </location>
</feature>
<dbReference type="Gene3D" id="3.40.50.850">
    <property type="entry name" value="Isochorismatase-like"/>
    <property type="match status" value="1"/>
</dbReference>
<dbReference type="InterPro" id="IPR036380">
    <property type="entry name" value="Isochorismatase-like_sf"/>
</dbReference>
<evidence type="ECO:0000313" key="4">
    <source>
        <dbReference type="Proteomes" id="UP000094769"/>
    </source>
</evidence>
<dbReference type="EC" id="3.5.1.107" evidence="3"/>